<feature type="domain" description="Gcp-like" evidence="1">
    <location>
        <begin position="26"/>
        <end position="150"/>
    </location>
</feature>
<keyword evidence="3" id="KW-1185">Reference proteome</keyword>
<dbReference type="GO" id="GO:0005829">
    <property type="term" value="C:cytosol"/>
    <property type="evidence" value="ECO:0007669"/>
    <property type="project" value="TreeGrafter"/>
</dbReference>
<name>A0A1H9U2Q1_9BACI</name>
<dbReference type="GO" id="GO:0002949">
    <property type="term" value="P:tRNA threonylcarbamoyladenosine modification"/>
    <property type="evidence" value="ECO:0007669"/>
    <property type="project" value="InterPro"/>
</dbReference>
<dbReference type="CDD" id="cd24032">
    <property type="entry name" value="ASKHA_NBD_TsaB"/>
    <property type="match status" value="1"/>
</dbReference>
<accession>A0A1H9U2Q1</accession>
<reference evidence="3" key="1">
    <citation type="submission" date="2016-10" db="EMBL/GenBank/DDBJ databases">
        <authorList>
            <person name="Varghese N."/>
            <person name="Submissions S."/>
        </authorList>
    </citation>
    <scope>NUCLEOTIDE SEQUENCE [LARGE SCALE GENOMIC DNA]</scope>
    <source>
        <strain evidence="3">S9</strain>
    </source>
</reference>
<dbReference type="PANTHER" id="PTHR11735">
    <property type="entry name" value="TRNA N6-ADENOSINE THREONYLCARBAMOYLTRANSFERASE"/>
    <property type="match status" value="1"/>
</dbReference>
<protein>
    <submittedName>
        <fullName evidence="2">tRNA threonylcarbamoyladenosine biosynthesis protein TsaB</fullName>
    </submittedName>
</protein>
<dbReference type="Gene3D" id="3.30.420.40">
    <property type="match status" value="2"/>
</dbReference>
<dbReference type="InterPro" id="IPR043129">
    <property type="entry name" value="ATPase_NBD"/>
</dbReference>
<dbReference type="InterPro" id="IPR000905">
    <property type="entry name" value="Gcp-like_dom"/>
</dbReference>
<dbReference type="RefSeq" id="WP_093051049.1">
    <property type="nucleotide sequence ID" value="NZ_FOGT01000006.1"/>
</dbReference>
<gene>
    <name evidence="2" type="ORF">SAMN05518684_106249</name>
</gene>
<dbReference type="Pfam" id="PF00814">
    <property type="entry name" value="TsaD"/>
    <property type="match status" value="1"/>
</dbReference>
<proteinExistence type="predicted"/>
<evidence type="ECO:0000313" key="2">
    <source>
        <dbReference type="EMBL" id="SES03447.1"/>
    </source>
</evidence>
<dbReference type="STRING" id="1601833.SAMN05518684_106249"/>
<evidence type="ECO:0000259" key="1">
    <source>
        <dbReference type="Pfam" id="PF00814"/>
    </source>
</evidence>
<dbReference type="SUPFAM" id="SSF53067">
    <property type="entry name" value="Actin-like ATPase domain"/>
    <property type="match status" value="2"/>
</dbReference>
<evidence type="ECO:0000313" key="3">
    <source>
        <dbReference type="Proteomes" id="UP000198571"/>
    </source>
</evidence>
<dbReference type="OrthoDB" id="9784166at2"/>
<dbReference type="AlphaFoldDB" id="A0A1H9U2Q1"/>
<organism evidence="2 3">
    <name type="scientific">Salipaludibacillus aurantiacus</name>
    <dbReference type="NCBI Taxonomy" id="1601833"/>
    <lineage>
        <taxon>Bacteria</taxon>
        <taxon>Bacillati</taxon>
        <taxon>Bacillota</taxon>
        <taxon>Bacilli</taxon>
        <taxon>Bacillales</taxon>
        <taxon>Bacillaceae</taxon>
    </lineage>
</organism>
<dbReference type="InterPro" id="IPR022496">
    <property type="entry name" value="T6A_TsaB"/>
</dbReference>
<dbReference type="Proteomes" id="UP000198571">
    <property type="component" value="Unassembled WGS sequence"/>
</dbReference>
<dbReference type="NCBIfam" id="TIGR03725">
    <property type="entry name" value="T6A_YeaZ"/>
    <property type="match status" value="1"/>
</dbReference>
<dbReference type="PANTHER" id="PTHR11735:SF11">
    <property type="entry name" value="TRNA THREONYLCARBAMOYLADENOSINE BIOSYNTHESIS PROTEIN TSAB"/>
    <property type="match status" value="1"/>
</dbReference>
<sequence>MNILAVDTASYVMGVALLKDGNPLGEIVTHQKKNHSVRLMPAIRTLFSETDMKPGDLDRIVVSEGPGSYTGVRIGVTTAKTMAWALNIPVIGVSSMEMLAQNARYFQGVISPFFDARRGQVFTGLYRSEGGRIIQEEEDRITMHKDWLQLLKEKEEPVIFLSPDIGQHASLIKEELGEWATAASSIGNLPRPLELAAAGMDKEPGDSPHTFSPNYLRMAEAEAKWLEANKKNKED</sequence>
<dbReference type="EMBL" id="FOGT01000006">
    <property type="protein sequence ID" value="SES03447.1"/>
    <property type="molecule type" value="Genomic_DNA"/>
</dbReference>